<accession>A0AAV0MA96</accession>
<keyword evidence="3" id="KW-1185">Reference proteome</keyword>
<evidence type="ECO:0000313" key="3">
    <source>
        <dbReference type="Proteomes" id="UP001154282"/>
    </source>
</evidence>
<evidence type="ECO:0000313" key="2">
    <source>
        <dbReference type="EMBL" id="CAI0443178.1"/>
    </source>
</evidence>
<gene>
    <name evidence="2" type="ORF">LITE_LOCUS27563</name>
</gene>
<feature type="compositionally biased region" description="Basic and acidic residues" evidence="1">
    <location>
        <begin position="608"/>
        <end position="624"/>
    </location>
</feature>
<organism evidence="2 3">
    <name type="scientific">Linum tenue</name>
    <dbReference type="NCBI Taxonomy" id="586396"/>
    <lineage>
        <taxon>Eukaryota</taxon>
        <taxon>Viridiplantae</taxon>
        <taxon>Streptophyta</taxon>
        <taxon>Embryophyta</taxon>
        <taxon>Tracheophyta</taxon>
        <taxon>Spermatophyta</taxon>
        <taxon>Magnoliopsida</taxon>
        <taxon>eudicotyledons</taxon>
        <taxon>Gunneridae</taxon>
        <taxon>Pentapetalae</taxon>
        <taxon>rosids</taxon>
        <taxon>fabids</taxon>
        <taxon>Malpighiales</taxon>
        <taxon>Linaceae</taxon>
        <taxon>Linum</taxon>
    </lineage>
</organism>
<feature type="non-terminal residue" evidence="2">
    <location>
        <position position="1"/>
    </location>
</feature>
<dbReference type="EMBL" id="CAMGYJ010000007">
    <property type="protein sequence ID" value="CAI0443178.1"/>
    <property type="molecule type" value="Genomic_DNA"/>
</dbReference>
<sequence length="631" mass="72537">KRPWADLSPDLLNLIYAKLPPGYGGDVEFRSVCKNWRRIDPDGSVSASKPSHLEVPIPRCYHPLQIPDGAPERSTINGALVIHMWASGWCLLGRREDQIFGCYNPLFRWPTSFVRLPECTLNDTMVAAAISAPPTARDWTILLVEGAGSFRTLRRGQRRWREYTYSPDWNRFCHGIGYRDRMFFCLFHTGEVLMFAIDGGCCSRRRMLLPYREEGFVFHRVVVAATFWCGEKSIVLTWAQRGDEWLLQLAGVERRTGRVRYAWEIGDELLLQEGSVTAAKVVYAWEEIGMIVRKDSSLMALPKLLCFCSSLDKRTSESNGSNEINQMSKLYSLKEELKVNQLALKNDMEQNVSELKRSLDSLTDWLVEKFATIRPGDPCESGMKHNKDTGVEVINISTYSSCSLSRTTAPKMSDKAARKRKKVITMCVDFLTLEEFRKEKRVRWFLPPAFSVITMCVDFLTLEEFRKEKRVRWFLPPAFSMSVRGYSEENIRRVYCSEDFNDCEKAKALDSLVMVKIIKKLEVNLLESFTTEIVVNAPRQKNGVDYGLFVAKLMRNSGCLDDCARKMKKFESQDERLDLALYLLNNKENEIKDVLHRKVVMESGERIDEVEGTAERSETPKKDGNFTTYKL</sequence>
<dbReference type="Proteomes" id="UP001154282">
    <property type="component" value="Unassembled WGS sequence"/>
</dbReference>
<feature type="region of interest" description="Disordered" evidence="1">
    <location>
        <begin position="608"/>
        <end position="631"/>
    </location>
</feature>
<protein>
    <submittedName>
        <fullName evidence="2">Uncharacterized protein</fullName>
    </submittedName>
</protein>
<dbReference type="AlphaFoldDB" id="A0AAV0MA96"/>
<comment type="caution">
    <text evidence="2">The sequence shown here is derived from an EMBL/GenBank/DDBJ whole genome shotgun (WGS) entry which is preliminary data.</text>
</comment>
<name>A0AAV0MA96_9ROSI</name>
<reference evidence="2" key="1">
    <citation type="submission" date="2022-08" db="EMBL/GenBank/DDBJ databases">
        <authorList>
            <person name="Gutierrez-Valencia J."/>
        </authorList>
    </citation>
    <scope>NUCLEOTIDE SEQUENCE</scope>
</reference>
<evidence type="ECO:0000256" key="1">
    <source>
        <dbReference type="SAM" id="MobiDB-lite"/>
    </source>
</evidence>
<proteinExistence type="predicted"/>